<accession>A0A5J9TR17</accession>
<comment type="caution">
    <text evidence="2">The sequence shown here is derived from an EMBL/GenBank/DDBJ whole genome shotgun (WGS) entry which is preliminary data.</text>
</comment>
<evidence type="ECO:0000313" key="2">
    <source>
        <dbReference type="EMBL" id="TVU13819.1"/>
    </source>
</evidence>
<name>A0A5J9TR17_9POAL</name>
<dbReference type="Gramene" id="TVU13819">
    <property type="protein sequence ID" value="TVU13819"/>
    <property type="gene ID" value="EJB05_37250"/>
</dbReference>
<feature type="compositionally biased region" description="Low complexity" evidence="1">
    <location>
        <begin position="78"/>
        <end position="87"/>
    </location>
</feature>
<gene>
    <name evidence="2" type="ORF">EJB05_37250</name>
</gene>
<feature type="compositionally biased region" description="Basic residues" evidence="1">
    <location>
        <begin position="170"/>
        <end position="179"/>
    </location>
</feature>
<dbReference type="EMBL" id="RWGY01000031">
    <property type="protein sequence ID" value="TVU13819.1"/>
    <property type="molecule type" value="Genomic_DNA"/>
</dbReference>
<dbReference type="Proteomes" id="UP000324897">
    <property type="component" value="Unassembled WGS sequence"/>
</dbReference>
<evidence type="ECO:0000256" key="1">
    <source>
        <dbReference type="SAM" id="MobiDB-lite"/>
    </source>
</evidence>
<evidence type="ECO:0000313" key="3">
    <source>
        <dbReference type="Proteomes" id="UP000324897"/>
    </source>
</evidence>
<keyword evidence="3" id="KW-1185">Reference proteome</keyword>
<feature type="non-terminal residue" evidence="2">
    <location>
        <position position="219"/>
    </location>
</feature>
<organism evidence="2 3">
    <name type="scientific">Eragrostis curvula</name>
    <name type="common">weeping love grass</name>
    <dbReference type="NCBI Taxonomy" id="38414"/>
    <lineage>
        <taxon>Eukaryota</taxon>
        <taxon>Viridiplantae</taxon>
        <taxon>Streptophyta</taxon>
        <taxon>Embryophyta</taxon>
        <taxon>Tracheophyta</taxon>
        <taxon>Spermatophyta</taxon>
        <taxon>Magnoliopsida</taxon>
        <taxon>Liliopsida</taxon>
        <taxon>Poales</taxon>
        <taxon>Poaceae</taxon>
        <taxon>PACMAD clade</taxon>
        <taxon>Chloridoideae</taxon>
        <taxon>Eragrostideae</taxon>
        <taxon>Eragrostidinae</taxon>
        <taxon>Eragrostis</taxon>
    </lineage>
</organism>
<proteinExistence type="predicted"/>
<reference evidence="2 3" key="1">
    <citation type="journal article" date="2019" name="Sci. Rep.">
        <title>A high-quality genome of Eragrostis curvula grass provides insights into Poaceae evolution and supports new strategies to enhance forage quality.</title>
        <authorList>
            <person name="Carballo J."/>
            <person name="Santos B.A.C.M."/>
            <person name="Zappacosta D."/>
            <person name="Garbus I."/>
            <person name="Selva J.P."/>
            <person name="Gallo C.A."/>
            <person name="Diaz A."/>
            <person name="Albertini E."/>
            <person name="Caccamo M."/>
            <person name="Echenique V."/>
        </authorList>
    </citation>
    <scope>NUCLEOTIDE SEQUENCE [LARGE SCALE GENOMIC DNA]</scope>
    <source>
        <strain evidence="3">cv. Victoria</strain>
        <tissue evidence="2">Leaf</tissue>
    </source>
</reference>
<feature type="region of interest" description="Disordered" evidence="1">
    <location>
        <begin position="78"/>
        <end position="183"/>
    </location>
</feature>
<dbReference type="AlphaFoldDB" id="A0A5J9TR17"/>
<protein>
    <submittedName>
        <fullName evidence="2">Uncharacterized protein</fullName>
    </submittedName>
</protein>
<sequence>RRRFLVHQAARTGLRYRFLQEAAKQRNAATARGARAPTACLLLCARWSSSTPATPRLACSADVAAYCRRRVLGRRRGVQLGRVLPPRTARPRARPPPPRTARRHERPLGGGGQDRHLPALGALPGAADGHQDRRQPPGPTRRAARGPAARSGGGGAAQDAASFAVPRPLPARRRRRPCRRAGGATARTPARWRYFCNFCKLARVFFCNLLRYFCVLDIY</sequence>
<feature type="non-terminal residue" evidence="2">
    <location>
        <position position="1"/>
    </location>
</feature>
<feature type="compositionally biased region" description="Low complexity" evidence="1">
    <location>
        <begin position="118"/>
        <end position="127"/>
    </location>
</feature>